<name>A0A644V1L0_9ZZZZ</name>
<dbReference type="Pfam" id="PF00588">
    <property type="entry name" value="SpoU_methylase"/>
    <property type="match status" value="1"/>
</dbReference>
<dbReference type="InterPro" id="IPR029026">
    <property type="entry name" value="tRNA_m1G_MTases_N"/>
</dbReference>
<dbReference type="InterPro" id="IPR029064">
    <property type="entry name" value="Ribosomal_eL30-like_sf"/>
</dbReference>
<keyword evidence="3 6" id="KW-0808">Transferase</keyword>
<dbReference type="GO" id="GO:0006396">
    <property type="term" value="P:RNA processing"/>
    <property type="evidence" value="ECO:0007669"/>
    <property type="project" value="InterPro"/>
</dbReference>
<dbReference type="InterPro" id="IPR051259">
    <property type="entry name" value="rRNA_Methyltransferase"/>
</dbReference>
<dbReference type="GO" id="GO:0003723">
    <property type="term" value="F:RNA binding"/>
    <property type="evidence" value="ECO:0007669"/>
    <property type="project" value="InterPro"/>
</dbReference>
<dbReference type="EMBL" id="VSSQ01000202">
    <property type="protein sequence ID" value="MPL85216.1"/>
    <property type="molecule type" value="Genomic_DNA"/>
</dbReference>
<sequence>MISKQELKFVRSLSQKKFRDENSMFIIEGEKMLIEAEKSGAAILKVYYRDQIGVDNMAKISQLSSPPPLLAVVKMDDSFSEVPPNPEKLQLAIDNIKDPGNLGTIIRIADWFGIDDIYLSSESVEVYNPKCVQSTMGALFRVRVHYVNLSKLIENCFKSMPVYGTFLGSPSIYDLNLEPRGIIVMGSESDGISREVARFIEQKITIPPFPSDSQRSESLNVAVATAVVCSEFRRLSLFGAKPQTL</sequence>
<protein>
    <submittedName>
        <fullName evidence="6">23S rRNA (Guanosine-2'-O-)-methyltransferase RlmB</fullName>
        <ecNumber evidence="6">2.1.1.185</ecNumber>
    </submittedName>
</protein>
<feature type="domain" description="MRM3-like substrate binding" evidence="5">
    <location>
        <begin position="5"/>
        <end position="53"/>
    </location>
</feature>
<dbReference type="Gene3D" id="3.30.1330.30">
    <property type="match status" value="1"/>
</dbReference>
<dbReference type="SUPFAM" id="SSF55315">
    <property type="entry name" value="L30e-like"/>
    <property type="match status" value="1"/>
</dbReference>
<dbReference type="CDD" id="cd18109">
    <property type="entry name" value="SpoU-like_RNA-MTase"/>
    <property type="match status" value="1"/>
</dbReference>
<gene>
    <name evidence="6" type="primary">rlmB_10</name>
    <name evidence="6" type="ORF">SDC9_31184</name>
</gene>
<dbReference type="GO" id="GO:0032259">
    <property type="term" value="P:methylation"/>
    <property type="evidence" value="ECO:0007669"/>
    <property type="project" value="UniProtKB-KW"/>
</dbReference>
<reference evidence="6" key="1">
    <citation type="submission" date="2019-08" db="EMBL/GenBank/DDBJ databases">
        <authorList>
            <person name="Kucharzyk K."/>
            <person name="Murdoch R.W."/>
            <person name="Higgins S."/>
            <person name="Loffler F."/>
        </authorList>
    </citation>
    <scope>NUCLEOTIDE SEQUENCE</scope>
</reference>
<dbReference type="InterPro" id="IPR029028">
    <property type="entry name" value="Alpha/beta_knot_MTases"/>
</dbReference>
<dbReference type="Pfam" id="PF22435">
    <property type="entry name" value="MRM3-like_sub_bind"/>
    <property type="match status" value="1"/>
</dbReference>
<dbReference type="PANTHER" id="PTHR43191">
    <property type="entry name" value="RRNA METHYLTRANSFERASE 3"/>
    <property type="match status" value="1"/>
</dbReference>
<dbReference type="Gene3D" id="3.40.1280.10">
    <property type="match status" value="1"/>
</dbReference>
<accession>A0A644V1L0</accession>
<comment type="caution">
    <text evidence="6">The sequence shown here is derived from an EMBL/GenBank/DDBJ whole genome shotgun (WGS) entry which is preliminary data.</text>
</comment>
<evidence type="ECO:0000256" key="3">
    <source>
        <dbReference type="ARBA" id="ARBA00022679"/>
    </source>
</evidence>
<dbReference type="InterPro" id="IPR053888">
    <property type="entry name" value="MRM3-like_sub_bind"/>
</dbReference>
<evidence type="ECO:0000259" key="4">
    <source>
        <dbReference type="Pfam" id="PF00588"/>
    </source>
</evidence>
<comment type="similarity">
    <text evidence="1">Belongs to the class IV-like SAM-binding methyltransferase superfamily. RNA methyltransferase TrmH family.</text>
</comment>
<dbReference type="SUPFAM" id="SSF75217">
    <property type="entry name" value="alpha/beta knot"/>
    <property type="match status" value="1"/>
</dbReference>
<proteinExistence type="inferred from homology"/>
<evidence type="ECO:0000259" key="5">
    <source>
        <dbReference type="Pfam" id="PF22435"/>
    </source>
</evidence>
<feature type="domain" description="tRNA/rRNA methyltransferase SpoU type" evidence="4">
    <location>
        <begin position="89"/>
        <end position="229"/>
    </location>
</feature>
<evidence type="ECO:0000256" key="1">
    <source>
        <dbReference type="ARBA" id="ARBA00007228"/>
    </source>
</evidence>
<dbReference type="AlphaFoldDB" id="A0A644V1L0"/>
<dbReference type="EC" id="2.1.1.185" evidence="6"/>
<evidence type="ECO:0000256" key="2">
    <source>
        <dbReference type="ARBA" id="ARBA00022603"/>
    </source>
</evidence>
<keyword evidence="2 6" id="KW-0489">Methyltransferase</keyword>
<dbReference type="InterPro" id="IPR001537">
    <property type="entry name" value="SpoU_MeTrfase"/>
</dbReference>
<dbReference type="GO" id="GO:0008173">
    <property type="term" value="F:RNA methyltransferase activity"/>
    <property type="evidence" value="ECO:0007669"/>
    <property type="project" value="InterPro"/>
</dbReference>
<organism evidence="6">
    <name type="scientific">bioreactor metagenome</name>
    <dbReference type="NCBI Taxonomy" id="1076179"/>
    <lineage>
        <taxon>unclassified sequences</taxon>
        <taxon>metagenomes</taxon>
        <taxon>ecological metagenomes</taxon>
    </lineage>
</organism>
<evidence type="ECO:0000313" key="6">
    <source>
        <dbReference type="EMBL" id="MPL85216.1"/>
    </source>
</evidence>
<dbReference type="PANTHER" id="PTHR43191:SF2">
    <property type="entry name" value="RRNA METHYLTRANSFERASE 3, MITOCHONDRIAL"/>
    <property type="match status" value="1"/>
</dbReference>